<protein>
    <recommendedName>
        <fullName evidence="2">histidine kinase</fullName>
        <ecNumber evidence="2">2.7.13.3</ecNumber>
    </recommendedName>
</protein>
<dbReference type="InterPro" id="IPR036890">
    <property type="entry name" value="HATPase_C_sf"/>
</dbReference>
<dbReference type="InterPro" id="IPR000160">
    <property type="entry name" value="GGDEF_dom"/>
</dbReference>
<dbReference type="SUPFAM" id="SSF141868">
    <property type="entry name" value="EAL domain-like"/>
    <property type="match status" value="1"/>
</dbReference>
<dbReference type="InterPro" id="IPR005467">
    <property type="entry name" value="His_kinase_dom"/>
</dbReference>
<comment type="catalytic activity">
    <reaction evidence="1">
        <text>ATP + protein L-histidine = ADP + protein N-phospho-L-histidine.</text>
        <dbReference type="EC" id="2.7.13.3"/>
    </reaction>
</comment>
<dbReference type="Gene3D" id="1.10.287.130">
    <property type="match status" value="1"/>
</dbReference>
<dbReference type="RefSeq" id="WP_379896585.1">
    <property type="nucleotide sequence ID" value="NZ_CBCSCT010000005.1"/>
</dbReference>
<keyword evidence="3" id="KW-0597">Phosphoprotein</keyword>
<dbReference type="NCBIfam" id="TIGR00254">
    <property type="entry name" value="GGDEF"/>
    <property type="match status" value="1"/>
</dbReference>
<feature type="domain" description="PAC" evidence="12">
    <location>
        <begin position="700"/>
        <end position="752"/>
    </location>
</feature>
<keyword evidence="4" id="KW-0808">Transferase</keyword>
<dbReference type="PANTHER" id="PTHR44757:SF2">
    <property type="entry name" value="BIOFILM ARCHITECTURE MAINTENANCE PROTEIN MBAA"/>
    <property type="match status" value="1"/>
</dbReference>
<feature type="domain" description="PAS" evidence="11">
    <location>
        <begin position="627"/>
        <end position="697"/>
    </location>
</feature>
<evidence type="ECO:0000313" key="15">
    <source>
        <dbReference type="EMBL" id="MFC5989036.1"/>
    </source>
</evidence>
<organism evidence="15 16">
    <name type="scientific">Marinicrinis lubricantis</name>
    <dbReference type="NCBI Taxonomy" id="2086470"/>
    <lineage>
        <taxon>Bacteria</taxon>
        <taxon>Bacillati</taxon>
        <taxon>Bacillota</taxon>
        <taxon>Bacilli</taxon>
        <taxon>Bacillales</taxon>
        <taxon>Paenibacillaceae</taxon>
    </lineage>
</organism>
<dbReference type="Pfam" id="PF00563">
    <property type="entry name" value="EAL"/>
    <property type="match status" value="1"/>
</dbReference>
<evidence type="ECO:0000259" key="13">
    <source>
        <dbReference type="PROSITE" id="PS50883"/>
    </source>
</evidence>
<dbReference type="InterPro" id="IPR035965">
    <property type="entry name" value="PAS-like_dom_sf"/>
</dbReference>
<dbReference type="InterPro" id="IPR036097">
    <property type="entry name" value="HisK_dim/P_sf"/>
</dbReference>
<dbReference type="Pfam" id="PF00512">
    <property type="entry name" value="HisKA"/>
    <property type="match status" value="1"/>
</dbReference>
<dbReference type="CDD" id="cd00130">
    <property type="entry name" value="PAS"/>
    <property type="match status" value="1"/>
</dbReference>
<dbReference type="InterPro" id="IPR035919">
    <property type="entry name" value="EAL_sf"/>
</dbReference>
<evidence type="ECO:0000256" key="3">
    <source>
        <dbReference type="ARBA" id="ARBA00022553"/>
    </source>
</evidence>
<dbReference type="Pfam" id="PF00989">
    <property type="entry name" value="PAS"/>
    <property type="match status" value="1"/>
</dbReference>
<dbReference type="SMART" id="SM00388">
    <property type="entry name" value="HisKA"/>
    <property type="match status" value="1"/>
</dbReference>
<evidence type="ECO:0000256" key="9">
    <source>
        <dbReference type="SAM" id="Phobius"/>
    </source>
</evidence>
<evidence type="ECO:0000313" key="16">
    <source>
        <dbReference type="Proteomes" id="UP001596250"/>
    </source>
</evidence>
<proteinExistence type="predicted"/>
<dbReference type="PANTHER" id="PTHR44757">
    <property type="entry name" value="DIGUANYLATE CYCLASE DGCP"/>
    <property type="match status" value="1"/>
</dbReference>
<keyword evidence="5" id="KW-0547">Nucleotide-binding</keyword>
<evidence type="ECO:0000259" key="12">
    <source>
        <dbReference type="PROSITE" id="PS50113"/>
    </source>
</evidence>
<dbReference type="Gene3D" id="3.30.565.10">
    <property type="entry name" value="Histidine kinase-like ATPase, C-terminal domain"/>
    <property type="match status" value="1"/>
</dbReference>
<dbReference type="PRINTS" id="PR00344">
    <property type="entry name" value="BCTRLSENSOR"/>
</dbReference>
<feature type="domain" description="EAL" evidence="13">
    <location>
        <begin position="226"/>
        <end position="479"/>
    </location>
</feature>
<dbReference type="Gene3D" id="3.20.20.450">
    <property type="entry name" value="EAL domain"/>
    <property type="match status" value="1"/>
</dbReference>
<dbReference type="Proteomes" id="UP001596250">
    <property type="component" value="Unassembled WGS sequence"/>
</dbReference>
<feature type="transmembrane region" description="Helical" evidence="9">
    <location>
        <begin position="6"/>
        <end position="26"/>
    </location>
</feature>
<dbReference type="Pfam" id="PF08448">
    <property type="entry name" value="PAS_4"/>
    <property type="match status" value="1"/>
</dbReference>
<keyword evidence="9" id="KW-1133">Transmembrane helix</keyword>
<dbReference type="SUPFAM" id="SSF55785">
    <property type="entry name" value="PYP-like sensor domain (PAS domain)"/>
    <property type="match status" value="2"/>
</dbReference>
<dbReference type="InterPro" id="IPR052155">
    <property type="entry name" value="Biofilm_reg_signaling"/>
</dbReference>
<evidence type="ECO:0000256" key="6">
    <source>
        <dbReference type="ARBA" id="ARBA00022777"/>
    </source>
</evidence>
<dbReference type="InterPro" id="IPR001610">
    <property type="entry name" value="PAC"/>
</dbReference>
<feature type="domain" description="PAC" evidence="12">
    <location>
        <begin position="575"/>
        <end position="626"/>
    </location>
</feature>
<dbReference type="InterPro" id="IPR043128">
    <property type="entry name" value="Rev_trsase/Diguanyl_cyclase"/>
</dbReference>
<keyword evidence="16" id="KW-1185">Reference proteome</keyword>
<reference evidence="16" key="1">
    <citation type="journal article" date="2019" name="Int. J. Syst. Evol. Microbiol.">
        <title>The Global Catalogue of Microorganisms (GCM) 10K type strain sequencing project: providing services to taxonomists for standard genome sequencing and annotation.</title>
        <authorList>
            <consortium name="The Broad Institute Genomics Platform"/>
            <consortium name="The Broad Institute Genome Sequencing Center for Infectious Disease"/>
            <person name="Wu L."/>
            <person name="Ma J."/>
        </authorList>
    </citation>
    <scope>NUCLEOTIDE SEQUENCE [LARGE SCALE GENOMIC DNA]</scope>
    <source>
        <strain evidence="16">CCM 8749</strain>
    </source>
</reference>
<dbReference type="Gene3D" id="3.30.70.270">
    <property type="match status" value="1"/>
</dbReference>
<dbReference type="SMART" id="SM00052">
    <property type="entry name" value="EAL"/>
    <property type="match status" value="1"/>
</dbReference>
<name>A0ABW1IVL7_9BACL</name>
<dbReference type="CDD" id="cd00082">
    <property type="entry name" value="HisKA"/>
    <property type="match status" value="1"/>
</dbReference>
<keyword evidence="6" id="KW-0418">Kinase</keyword>
<feature type="domain" description="Histidine kinase" evidence="10">
    <location>
        <begin position="765"/>
        <end position="968"/>
    </location>
</feature>
<dbReference type="InterPro" id="IPR001633">
    <property type="entry name" value="EAL_dom"/>
</dbReference>
<dbReference type="PROSITE" id="PS50883">
    <property type="entry name" value="EAL"/>
    <property type="match status" value="1"/>
</dbReference>
<dbReference type="SMART" id="SM00387">
    <property type="entry name" value="HATPase_c"/>
    <property type="match status" value="1"/>
</dbReference>
<dbReference type="InterPro" id="IPR004358">
    <property type="entry name" value="Sig_transdc_His_kin-like_C"/>
</dbReference>
<sequence>MEWIDIRYVIWIVIACLATAFIQYYWMKKRDSASRPGGDDKIEPLQAEQVMKHMAYHDVLTDLPNRYMLQEKLEEAIENCSKSGKDAAVLYLDIDRFKSINEMMGYNTGDAFLKFAVQRIRNVIHPEDQLFRLEGDEFVVLVQGTDEEEAVELSNSIIQCFARPFYLHHYEFFLSVNVGICLYPRPGLEEQSLLHSAQAAMVYAKKQGKNRFHLLDQEHYEHLNQKSELELELYRAVERGELGAYYHPQICLETGKVIAIEVLLRWDHPQKGVIGPNLFIPLAEENGLIVPIGEHVIRQACLQMKKWLDEGSPLQFISVNISARQFLQSDVLLTVKEALKESGLPAHFLELEITESVMIEVERTERILHDLKELGVRISLDDFGTGYSSLYYLKRLPIDRLKIDRSFVQDSVNDLSDANIVRAIIAVARSLKLEVIAEGVESKEHLTFLQQYLCDQVQGYFFGEPFPAEQMKEAVDEIEQMLPMYTMNYRQTEASRLEEEFRLAKQDLMDLLRQQQGMMMKIEKVEGKFIHTLCEGDLMYRLGFVSEQIVGKELSDFLPAEKAALKLEYYERAWQGEENVLYEGSMNGIYYIASLRPVYRQGKVVEIIGSCVDITEKKQVEERLRKSEEKYRLITDNMSDLIFMIRSDGTVSYASPSFETVLGHSPAELHNQQFIDYIHPEDHHFLHKQFQHMSRTKKAIVLQFRCIDSAGEVVVLEANATPVFYTDGKLRKVVVAARDVTEQKRAEELVRKSDRLTVVGELAAGVAHEIRNPLTAIKGFIKLLENDQVKPQYFQIMMEEMDRIEMIVTELLMLAKPQALQLKPVHIRGLLSSVTALLETQAIMNNIQIQLEAEERLPVILSNSGQLKQVFINLLKNAIEAMPQGGNITLSAYASGEMLCVEVKDEGSGISQERLERIGEPFYSTKEKGVGLGLMISQKMIKQLDGQLTIESEVGKGTTVKVELPLQQR</sequence>
<dbReference type="InterPro" id="IPR013767">
    <property type="entry name" value="PAS_fold"/>
</dbReference>
<dbReference type="SMART" id="SM00267">
    <property type="entry name" value="GGDEF"/>
    <property type="match status" value="1"/>
</dbReference>
<keyword evidence="9" id="KW-0812">Transmembrane</keyword>
<dbReference type="InterPro" id="IPR003661">
    <property type="entry name" value="HisK_dim/P_dom"/>
</dbReference>
<dbReference type="NCBIfam" id="TIGR00229">
    <property type="entry name" value="sensory_box"/>
    <property type="match status" value="2"/>
</dbReference>
<dbReference type="SUPFAM" id="SSF55874">
    <property type="entry name" value="ATPase domain of HSP90 chaperone/DNA topoisomerase II/histidine kinase"/>
    <property type="match status" value="1"/>
</dbReference>
<evidence type="ECO:0000256" key="2">
    <source>
        <dbReference type="ARBA" id="ARBA00012438"/>
    </source>
</evidence>
<dbReference type="Gene3D" id="3.30.450.20">
    <property type="entry name" value="PAS domain"/>
    <property type="match status" value="2"/>
</dbReference>
<evidence type="ECO:0000256" key="7">
    <source>
        <dbReference type="ARBA" id="ARBA00022840"/>
    </source>
</evidence>
<dbReference type="SMART" id="SM00086">
    <property type="entry name" value="PAC"/>
    <property type="match status" value="2"/>
</dbReference>
<dbReference type="EC" id="2.7.13.3" evidence="2"/>
<dbReference type="SMART" id="SM00091">
    <property type="entry name" value="PAS"/>
    <property type="match status" value="1"/>
</dbReference>
<dbReference type="PROSITE" id="PS50887">
    <property type="entry name" value="GGDEF"/>
    <property type="match status" value="1"/>
</dbReference>
<dbReference type="SUPFAM" id="SSF55073">
    <property type="entry name" value="Nucleotide cyclase"/>
    <property type="match status" value="1"/>
</dbReference>
<dbReference type="EMBL" id="JBHSQV010000186">
    <property type="protein sequence ID" value="MFC5989036.1"/>
    <property type="molecule type" value="Genomic_DNA"/>
</dbReference>
<dbReference type="InterPro" id="IPR029787">
    <property type="entry name" value="Nucleotide_cyclase"/>
</dbReference>
<dbReference type="PROSITE" id="PS50113">
    <property type="entry name" value="PAC"/>
    <property type="match status" value="2"/>
</dbReference>
<dbReference type="InterPro" id="IPR003594">
    <property type="entry name" value="HATPase_dom"/>
</dbReference>
<dbReference type="Pfam" id="PF02518">
    <property type="entry name" value="HATPase_c"/>
    <property type="match status" value="1"/>
</dbReference>
<gene>
    <name evidence="15" type="ORF">ACFPXP_21745</name>
</gene>
<evidence type="ECO:0000256" key="8">
    <source>
        <dbReference type="ARBA" id="ARBA00023012"/>
    </source>
</evidence>
<evidence type="ECO:0000256" key="4">
    <source>
        <dbReference type="ARBA" id="ARBA00022679"/>
    </source>
</evidence>
<keyword evidence="8" id="KW-0902">Two-component regulatory system</keyword>
<accession>A0ABW1IVL7</accession>
<dbReference type="CDD" id="cd01949">
    <property type="entry name" value="GGDEF"/>
    <property type="match status" value="1"/>
</dbReference>
<evidence type="ECO:0000259" key="14">
    <source>
        <dbReference type="PROSITE" id="PS50887"/>
    </source>
</evidence>
<dbReference type="InterPro" id="IPR000014">
    <property type="entry name" value="PAS"/>
</dbReference>
<comment type="caution">
    <text evidence="15">The sequence shown here is derived from an EMBL/GenBank/DDBJ whole genome shotgun (WGS) entry which is preliminary data.</text>
</comment>
<feature type="domain" description="GGDEF" evidence="14">
    <location>
        <begin position="85"/>
        <end position="217"/>
    </location>
</feature>
<dbReference type="PROSITE" id="PS50109">
    <property type="entry name" value="HIS_KIN"/>
    <property type="match status" value="1"/>
</dbReference>
<dbReference type="SUPFAM" id="SSF47384">
    <property type="entry name" value="Homodimeric domain of signal transducing histidine kinase"/>
    <property type="match status" value="1"/>
</dbReference>
<evidence type="ECO:0000256" key="5">
    <source>
        <dbReference type="ARBA" id="ARBA00022741"/>
    </source>
</evidence>
<dbReference type="InterPro" id="IPR000700">
    <property type="entry name" value="PAS-assoc_C"/>
</dbReference>
<dbReference type="InterPro" id="IPR013656">
    <property type="entry name" value="PAS_4"/>
</dbReference>
<keyword evidence="9" id="KW-0472">Membrane</keyword>
<dbReference type="Pfam" id="PF00990">
    <property type="entry name" value="GGDEF"/>
    <property type="match status" value="1"/>
</dbReference>
<dbReference type="CDD" id="cd01948">
    <property type="entry name" value="EAL"/>
    <property type="match status" value="1"/>
</dbReference>
<evidence type="ECO:0000256" key="1">
    <source>
        <dbReference type="ARBA" id="ARBA00000085"/>
    </source>
</evidence>
<evidence type="ECO:0000259" key="10">
    <source>
        <dbReference type="PROSITE" id="PS50109"/>
    </source>
</evidence>
<evidence type="ECO:0000259" key="11">
    <source>
        <dbReference type="PROSITE" id="PS50112"/>
    </source>
</evidence>
<keyword evidence="7" id="KW-0067">ATP-binding</keyword>
<dbReference type="PROSITE" id="PS50112">
    <property type="entry name" value="PAS"/>
    <property type="match status" value="1"/>
</dbReference>